<dbReference type="Pfam" id="PF00226">
    <property type="entry name" value="DnaJ"/>
    <property type="match status" value="1"/>
</dbReference>
<dbReference type="PANTHER" id="PTHR44200">
    <property type="entry name" value="DNAJ HOMOLOG SUBFAMILY C MEMBER 7"/>
    <property type="match status" value="1"/>
</dbReference>
<dbReference type="InterPro" id="IPR018253">
    <property type="entry name" value="DnaJ_domain_CS"/>
</dbReference>
<dbReference type="Gene3D" id="1.10.287.110">
    <property type="entry name" value="DnaJ domain"/>
    <property type="match status" value="1"/>
</dbReference>
<name>A0A7S0PTP7_9EUKA</name>
<feature type="domain" description="J" evidence="2">
    <location>
        <begin position="68"/>
        <end position="138"/>
    </location>
</feature>
<dbReference type="PROSITE" id="PS00636">
    <property type="entry name" value="DNAJ_1"/>
    <property type="match status" value="1"/>
</dbReference>
<evidence type="ECO:0000313" key="3">
    <source>
        <dbReference type="EMBL" id="CAD8596914.1"/>
    </source>
</evidence>
<protein>
    <recommendedName>
        <fullName evidence="2">J domain-containing protein</fullName>
    </recommendedName>
</protein>
<dbReference type="CDD" id="cd06257">
    <property type="entry name" value="DnaJ"/>
    <property type="match status" value="1"/>
</dbReference>
<dbReference type="AlphaFoldDB" id="A0A7S0PTP7"/>
<evidence type="ECO:0000259" key="2">
    <source>
        <dbReference type="PROSITE" id="PS50076"/>
    </source>
</evidence>
<accession>A0A7S0PTP7</accession>
<dbReference type="SUPFAM" id="SSF46565">
    <property type="entry name" value="Chaperone J-domain"/>
    <property type="match status" value="1"/>
</dbReference>
<dbReference type="InterPro" id="IPR036869">
    <property type="entry name" value="J_dom_sf"/>
</dbReference>
<proteinExistence type="predicted"/>
<evidence type="ECO:0000256" key="1">
    <source>
        <dbReference type="SAM" id="MobiDB-lite"/>
    </source>
</evidence>
<organism evidence="3">
    <name type="scientific">Coccolithus braarudii</name>
    <dbReference type="NCBI Taxonomy" id="221442"/>
    <lineage>
        <taxon>Eukaryota</taxon>
        <taxon>Haptista</taxon>
        <taxon>Haptophyta</taxon>
        <taxon>Prymnesiophyceae</taxon>
        <taxon>Coccolithales</taxon>
        <taxon>Coccolithaceae</taxon>
        <taxon>Coccolithus</taxon>
    </lineage>
</organism>
<sequence>MRRAACFEAAGDALKAAADFKRVLELHPESGSAAEGLHRCGQSCAGRGRGRPSAPRALGDSERAEEPSAYALLGIPEHASSAQIKQAYRKAALMWHPDRHSAAAEDEKLVAEARFKQLNLAHAVLSDAIKRRQYDAGASIRDLTGGQRARSAYSEA</sequence>
<dbReference type="InterPro" id="IPR052758">
    <property type="entry name" value="SRC_co-chaperone"/>
</dbReference>
<dbReference type="EMBL" id="HBEY01000464">
    <property type="protein sequence ID" value="CAD8596914.1"/>
    <property type="molecule type" value="Transcribed_RNA"/>
</dbReference>
<feature type="region of interest" description="Disordered" evidence="1">
    <location>
        <begin position="44"/>
        <end position="63"/>
    </location>
</feature>
<dbReference type="InterPro" id="IPR001623">
    <property type="entry name" value="DnaJ_domain"/>
</dbReference>
<dbReference type="PANTHER" id="PTHR44200:SF1">
    <property type="entry name" value="DNAJ HOMOLOG SUBFAMILY C MEMBER 7"/>
    <property type="match status" value="1"/>
</dbReference>
<reference evidence="3" key="1">
    <citation type="submission" date="2021-01" db="EMBL/GenBank/DDBJ databases">
        <authorList>
            <person name="Corre E."/>
            <person name="Pelletier E."/>
            <person name="Niang G."/>
            <person name="Scheremetjew M."/>
            <person name="Finn R."/>
            <person name="Kale V."/>
            <person name="Holt S."/>
            <person name="Cochrane G."/>
            <person name="Meng A."/>
            <person name="Brown T."/>
            <person name="Cohen L."/>
        </authorList>
    </citation>
    <scope>NUCLEOTIDE SEQUENCE</scope>
    <source>
        <strain evidence="3">PLY182g</strain>
    </source>
</reference>
<gene>
    <name evidence="3" type="ORF">CPEL01642_LOCUS243</name>
</gene>
<dbReference type="PROSITE" id="PS50076">
    <property type="entry name" value="DNAJ_2"/>
    <property type="match status" value="1"/>
</dbReference>
<dbReference type="PRINTS" id="PR00625">
    <property type="entry name" value="JDOMAIN"/>
</dbReference>
<dbReference type="SMART" id="SM00271">
    <property type="entry name" value="DnaJ"/>
    <property type="match status" value="1"/>
</dbReference>